<evidence type="ECO:0000256" key="1">
    <source>
        <dbReference type="ARBA" id="ARBA00006234"/>
    </source>
</evidence>
<dbReference type="Gene3D" id="3.30.310.80">
    <property type="entry name" value="Kinase associated domain 1, KA1"/>
    <property type="match status" value="1"/>
</dbReference>
<organism evidence="13 14">
    <name type="scientific">Acaromyces ingoldii</name>
    <dbReference type="NCBI Taxonomy" id="215250"/>
    <lineage>
        <taxon>Eukaryota</taxon>
        <taxon>Fungi</taxon>
        <taxon>Dikarya</taxon>
        <taxon>Basidiomycota</taxon>
        <taxon>Ustilaginomycotina</taxon>
        <taxon>Exobasidiomycetes</taxon>
        <taxon>Exobasidiales</taxon>
        <taxon>Cryptobasidiaceae</taxon>
        <taxon>Acaromyces</taxon>
    </lineage>
</organism>
<name>A0A316YD47_9BASI</name>
<dbReference type="GO" id="GO:0106310">
    <property type="term" value="F:protein serine kinase activity"/>
    <property type="evidence" value="ECO:0007669"/>
    <property type="project" value="RHEA"/>
</dbReference>
<feature type="compositionally biased region" description="Basic residues" evidence="11">
    <location>
        <begin position="602"/>
        <end position="611"/>
    </location>
</feature>
<gene>
    <name evidence="13" type="ORF">FA10DRAFT_255883</name>
</gene>
<protein>
    <recommendedName>
        <fullName evidence="2">non-specific serine/threonine protein kinase</fullName>
        <ecNumber evidence="2">2.7.11.1</ecNumber>
    </recommendedName>
</protein>
<dbReference type="FunFam" id="1.10.510.10:FF:000544">
    <property type="entry name" value="Non-specific serine/threonine protein kinase"/>
    <property type="match status" value="1"/>
</dbReference>
<comment type="catalytic activity">
    <reaction evidence="9">
        <text>L-seryl-[protein] + ATP = O-phospho-L-seryl-[protein] + ADP + H(+)</text>
        <dbReference type="Rhea" id="RHEA:17989"/>
        <dbReference type="Rhea" id="RHEA-COMP:9863"/>
        <dbReference type="Rhea" id="RHEA-COMP:11604"/>
        <dbReference type="ChEBI" id="CHEBI:15378"/>
        <dbReference type="ChEBI" id="CHEBI:29999"/>
        <dbReference type="ChEBI" id="CHEBI:30616"/>
        <dbReference type="ChEBI" id="CHEBI:83421"/>
        <dbReference type="ChEBI" id="CHEBI:456216"/>
        <dbReference type="EC" id="2.7.11.1"/>
    </reaction>
</comment>
<feature type="region of interest" description="Disordered" evidence="11">
    <location>
        <begin position="528"/>
        <end position="611"/>
    </location>
</feature>
<dbReference type="InterPro" id="IPR032270">
    <property type="entry name" value="AMPK_C"/>
</dbReference>
<dbReference type="EMBL" id="KZ819640">
    <property type="protein sequence ID" value="PWN87436.1"/>
    <property type="molecule type" value="Genomic_DNA"/>
</dbReference>
<dbReference type="AlphaFoldDB" id="A0A316YD47"/>
<keyword evidence="3" id="KW-0723">Serine/threonine-protein kinase</keyword>
<dbReference type="STRING" id="215250.A0A316YD47"/>
<feature type="compositionally biased region" description="Polar residues" evidence="11">
    <location>
        <begin position="834"/>
        <end position="845"/>
    </location>
</feature>
<dbReference type="Proteomes" id="UP000245768">
    <property type="component" value="Unassembled WGS sequence"/>
</dbReference>
<evidence type="ECO:0000256" key="10">
    <source>
        <dbReference type="PROSITE-ProRule" id="PRU10141"/>
    </source>
</evidence>
<feature type="region of interest" description="Disordered" evidence="11">
    <location>
        <begin position="721"/>
        <end position="770"/>
    </location>
</feature>
<dbReference type="PROSITE" id="PS00107">
    <property type="entry name" value="PROTEIN_KINASE_ATP"/>
    <property type="match status" value="1"/>
</dbReference>
<evidence type="ECO:0000259" key="12">
    <source>
        <dbReference type="PROSITE" id="PS50011"/>
    </source>
</evidence>
<feature type="region of interest" description="Disordered" evidence="11">
    <location>
        <begin position="1"/>
        <end position="66"/>
    </location>
</feature>
<dbReference type="PANTHER" id="PTHR24346">
    <property type="entry name" value="MAP/MICROTUBULE AFFINITY-REGULATING KINASE"/>
    <property type="match status" value="1"/>
</dbReference>
<dbReference type="Pfam" id="PF16579">
    <property type="entry name" value="AdenylateSensor"/>
    <property type="match status" value="1"/>
</dbReference>
<evidence type="ECO:0000256" key="3">
    <source>
        <dbReference type="ARBA" id="ARBA00022527"/>
    </source>
</evidence>
<keyword evidence="14" id="KW-1185">Reference proteome</keyword>
<dbReference type="Pfam" id="PF00069">
    <property type="entry name" value="Pkinase"/>
    <property type="match status" value="1"/>
</dbReference>
<dbReference type="SMART" id="SM00220">
    <property type="entry name" value="S_TKc"/>
    <property type="match status" value="1"/>
</dbReference>
<feature type="domain" description="Protein kinase" evidence="12">
    <location>
        <begin position="70"/>
        <end position="321"/>
    </location>
</feature>
<feature type="compositionally biased region" description="Polar residues" evidence="11">
    <location>
        <begin position="500"/>
        <end position="510"/>
    </location>
</feature>
<dbReference type="EC" id="2.7.11.1" evidence="2"/>
<keyword evidence="4" id="KW-0808">Transferase</keyword>
<feature type="compositionally biased region" description="Low complexity" evidence="11">
    <location>
        <begin position="34"/>
        <end position="46"/>
    </location>
</feature>
<evidence type="ECO:0000256" key="2">
    <source>
        <dbReference type="ARBA" id="ARBA00012513"/>
    </source>
</evidence>
<dbReference type="Gene3D" id="1.10.510.10">
    <property type="entry name" value="Transferase(Phosphotransferase) domain 1"/>
    <property type="match status" value="1"/>
</dbReference>
<evidence type="ECO:0000256" key="9">
    <source>
        <dbReference type="ARBA" id="ARBA00048679"/>
    </source>
</evidence>
<feature type="compositionally biased region" description="Acidic residues" evidence="11">
    <location>
        <begin position="543"/>
        <end position="553"/>
    </location>
</feature>
<comment type="catalytic activity">
    <reaction evidence="8">
        <text>L-threonyl-[protein] + ATP = O-phospho-L-threonyl-[protein] + ADP + H(+)</text>
        <dbReference type="Rhea" id="RHEA:46608"/>
        <dbReference type="Rhea" id="RHEA-COMP:11060"/>
        <dbReference type="Rhea" id="RHEA-COMP:11605"/>
        <dbReference type="ChEBI" id="CHEBI:15378"/>
        <dbReference type="ChEBI" id="CHEBI:30013"/>
        <dbReference type="ChEBI" id="CHEBI:30616"/>
        <dbReference type="ChEBI" id="CHEBI:61977"/>
        <dbReference type="ChEBI" id="CHEBI:456216"/>
        <dbReference type="EC" id="2.7.11.1"/>
    </reaction>
</comment>
<feature type="region of interest" description="Disordered" evidence="11">
    <location>
        <begin position="472"/>
        <end position="515"/>
    </location>
</feature>
<feature type="compositionally biased region" description="Low complexity" evidence="11">
    <location>
        <begin position="580"/>
        <end position="591"/>
    </location>
</feature>
<dbReference type="PROSITE" id="PS00108">
    <property type="entry name" value="PROTEIN_KINASE_ST"/>
    <property type="match status" value="1"/>
</dbReference>
<dbReference type="InterPro" id="IPR008271">
    <property type="entry name" value="Ser/Thr_kinase_AS"/>
</dbReference>
<dbReference type="PANTHER" id="PTHR24346:SF110">
    <property type="entry name" value="NON-SPECIFIC SERINE_THREONINE PROTEIN KINASE"/>
    <property type="match status" value="1"/>
</dbReference>
<dbReference type="FunCoup" id="A0A316YD47">
    <property type="interactions" value="500"/>
</dbReference>
<dbReference type="Gene3D" id="1.10.8.10">
    <property type="entry name" value="DNA helicase RuvA subunit, C-terminal domain"/>
    <property type="match status" value="1"/>
</dbReference>
<accession>A0A316YD47</accession>
<dbReference type="CDD" id="cd12122">
    <property type="entry name" value="AMPKA_C"/>
    <property type="match status" value="1"/>
</dbReference>
<keyword evidence="6 13" id="KW-0418">Kinase</keyword>
<dbReference type="CDD" id="cd14079">
    <property type="entry name" value="STKc_AMPK_alpha"/>
    <property type="match status" value="1"/>
</dbReference>
<keyword evidence="5 10" id="KW-0547">Nucleotide-binding</keyword>
<dbReference type="SUPFAM" id="SSF103243">
    <property type="entry name" value="KA1-like"/>
    <property type="match status" value="1"/>
</dbReference>
<evidence type="ECO:0000313" key="13">
    <source>
        <dbReference type="EMBL" id="PWN87436.1"/>
    </source>
</evidence>
<dbReference type="RefSeq" id="XP_025374634.1">
    <property type="nucleotide sequence ID" value="XM_025519786.1"/>
</dbReference>
<sequence>MGGVEGDALHREREASSSIYAPDPALSQPRSTHSSGPSSRNASRPGSSGGAAGQTSSRRHTKQPVRIGQYTLLQTLGTGSFGKVKLATHSLTGHRVAMKIINRRKISSLDMGGRVKREIQYLKLLRHPHIIKLYEVITTPSDIIMVIEYAGGELFQYIVDRGRMSEDEARRFFQQIICAIEYCHRHKIVHRDLKPENLLLDEYLNVKIGDFGLSNIMTDGDFLKTSCGSPNYAAPEVISGKLYAGPEIDIWSCGVILYVMLCGRLPFDDEYIPTLFKKINGGIYSLPSYLSPEVKHLLSSMLVVDPVKRITIVEIRQLPWFQANLPRYLQPLPPTPAAERTGFDFSDSTKVEGGEGEVEAAGSGAGGANGNGPARKSSGSNQQAAPDIGYVEEEIVTELAGKMLGFTIEELHQQLYEPGENQVKVAYQLVRDHKRMVQMAHLDEEKEMEGFLAQSPPPWNEGLDAHMNRSTSIRRKPHAQQHPADAHETPAAPAFHQHADGNTSMDQSAFTEGAMSGTDEGLETFASEDDVSLTDDDHTTAITDDDDDEDDLEPATPGQSGIAILEPSIPSVRAKEAEAHAASMPAATPAAAPTPAPATAPKRPRSRWHFGIRSRSPPMEIMLELYRTLQVLGMEWRAKSPPPSATKTAETNGALDESATHEGGGAGGVEGGNTDELFFIETRWKVQSIIVRMNLQLYRVDQANYLVDFRNLGYVRLPPEEEEQAGNGQALNEGETADRSGGGRRISFSSSSQDMTSPISPPSSSSHQLPFRVNGAVSNSAKEAGADHVNQVSLEQALDDAYRQTSTAAAPSSEEPASTTPSVLQKRVAEHAANPTNTSTKESNGASATTTTSSRREISSPFLFLECATRLIVELAGGG</sequence>
<evidence type="ECO:0000256" key="6">
    <source>
        <dbReference type="ARBA" id="ARBA00022777"/>
    </source>
</evidence>
<proteinExistence type="inferred from homology"/>
<dbReference type="GO" id="GO:0005737">
    <property type="term" value="C:cytoplasm"/>
    <property type="evidence" value="ECO:0007669"/>
    <property type="project" value="TreeGrafter"/>
</dbReference>
<feature type="region of interest" description="Disordered" evidence="11">
    <location>
        <begin position="339"/>
        <end position="385"/>
    </location>
</feature>
<comment type="similarity">
    <text evidence="1">Belongs to the protein kinase superfamily. CAMK Ser/Thr protein kinase family. SNF1 subfamily.</text>
</comment>
<dbReference type="InterPro" id="IPR017441">
    <property type="entry name" value="Protein_kinase_ATP_BS"/>
</dbReference>
<evidence type="ECO:0000256" key="4">
    <source>
        <dbReference type="ARBA" id="ARBA00022679"/>
    </source>
</evidence>
<feature type="binding site" evidence="10">
    <location>
        <position position="99"/>
    </location>
    <ligand>
        <name>ATP</name>
        <dbReference type="ChEBI" id="CHEBI:30616"/>
    </ligand>
</feature>
<evidence type="ECO:0000313" key="14">
    <source>
        <dbReference type="Proteomes" id="UP000245768"/>
    </source>
</evidence>
<reference evidence="13 14" key="1">
    <citation type="journal article" date="2018" name="Mol. Biol. Evol.">
        <title>Broad Genomic Sampling Reveals a Smut Pathogenic Ancestry of the Fungal Clade Ustilaginomycotina.</title>
        <authorList>
            <person name="Kijpornyongpan T."/>
            <person name="Mondo S.J."/>
            <person name="Barry K."/>
            <person name="Sandor L."/>
            <person name="Lee J."/>
            <person name="Lipzen A."/>
            <person name="Pangilinan J."/>
            <person name="LaButti K."/>
            <person name="Hainaut M."/>
            <person name="Henrissat B."/>
            <person name="Grigoriev I.V."/>
            <person name="Spatafora J.W."/>
            <person name="Aime M.C."/>
        </authorList>
    </citation>
    <scope>NUCLEOTIDE SEQUENCE [LARGE SCALE GENOMIC DNA]</scope>
    <source>
        <strain evidence="13 14">MCA 4198</strain>
    </source>
</reference>
<dbReference type="FunFam" id="3.30.200.20:FF:000236">
    <property type="entry name" value="Non-specific serine/threonine protein kinase"/>
    <property type="match status" value="1"/>
</dbReference>
<feature type="compositionally biased region" description="Low complexity" evidence="11">
    <location>
        <begin position="805"/>
        <end position="822"/>
    </location>
</feature>
<evidence type="ECO:0000256" key="8">
    <source>
        <dbReference type="ARBA" id="ARBA00047899"/>
    </source>
</evidence>
<dbReference type="GO" id="GO:0005524">
    <property type="term" value="F:ATP binding"/>
    <property type="evidence" value="ECO:0007669"/>
    <property type="project" value="UniProtKB-UniRule"/>
</dbReference>
<evidence type="ECO:0000256" key="11">
    <source>
        <dbReference type="SAM" id="MobiDB-lite"/>
    </source>
</evidence>
<dbReference type="SUPFAM" id="SSF56112">
    <property type="entry name" value="Protein kinase-like (PK-like)"/>
    <property type="match status" value="1"/>
</dbReference>
<dbReference type="InterPro" id="IPR011009">
    <property type="entry name" value="Kinase-like_dom_sf"/>
</dbReference>
<dbReference type="GO" id="GO:0004674">
    <property type="term" value="F:protein serine/threonine kinase activity"/>
    <property type="evidence" value="ECO:0007669"/>
    <property type="project" value="UniProtKB-KW"/>
</dbReference>
<keyword evidence="7 10" id="KW-0067">ATP-binding</keyword>
<dbReference type="PROSITE" id="PS50011">
    <property type="entry name" value="PROTEIN_KINASE_DOM"/>
    <property type="match status" value="1"/>
</dbReference>
<evidence type="ECO:0000256" key="5">
    <source>
        <dbReference type="ARBA" id="ARBA00022741"/>
    </source>
</evidence>
<dbReference type="InterPro" id="IPR028375">
    <property type="entry name" value="KA1/Ssp2_C"/>
</dbReference>
<dbReference type="GeneID" id="37041702"/>
<dbReference type="InParanoid" id="A0A316YD47"/>
<dbReference type="OrthoDB" id="193931at2759"/>
<dbReference type="GO" id="GO:0035556">
    <property type="term" value="P:intracellular signal transduction"/>
    <property type="evidence" value="ECO:0007669"/>
    <property type="project" value="TreeGrafter"/>
</dbReference>
<dbReference type="InterPro" id="IPR000719">
    <property type="entry name" value="Prot_kinase_dom"/>
</dbReference>
<feature type="region of interest" description="Disordered" evidence="11">
    <location>
        <begin position="803"/>
        <end position="855"/>
    </location>
</feature>
<evidence type="ECO:0000256" key="7">
    <source>
        <dbReference type="ARBA" id="ARBA00022840"/>
    </source>
</evidence>